<evidence type="ECO:0008006" key="3">
    <source>
        <dbReference type="Google" id="ProtNLM"/>
    </source>
</evidence>
<organism evidence="1 2">
    <name type="scientific">Cupriavidus gilardii</name>
    <dbReference type="NCBI Taxonomy" id="82541"/>
    <lineage>
        <taxon>Bacteria</taxon>
        <taxon>Pseudomonadati</taxon>
        <taxon>Pseudomonadota</taxon>
        <taxon>Betaproteobacteria</taxon>
        <taxon>Burkholderiales</taxon>
        <taxon>Burkholderiaceae</taxon>
        <taxon>Cupriavidus</taxon>
    </lineage>
</organism>
<dbReference type="RefSeq" id="WP_252252675.1">
    <property type="nucleotide sequence ID" value="NZ_CP098736.1"/>
</dbReference>
<gene>
    <name evidence="1" type="ORF">NDR89_20090</name>
</gene>
<keyword evidence="2" id="KW-1185">Reference proteome</keyword>
<dbReference type="EMBL" id="CP098736">
    <property type="protein sequence ID" value="USE78939.1"/>
    <property type="molecule type" value="Genomic_DNA"/>
</dbReference>
<reference evidence="1" key="1">
    <citation type="submission" date="2022-06" db="EMBL/GenBank/DDBJ databases">
        <title>Complete genome sequence and characterization of Cupriavidus gilardii QJ1 isolated from contaminating cells.</title>
        <authorList>
            <person name="Qi J."/>
        </authorList>
    </citation>
    <scope>NUCLEOTIDE SEQUENCE</scope>
    <source>
        <strain evidence="1">QJ1</strain>
    </source>
</reference>
<sequence>MGRVIHLAQYRKRRARTELQASEQPVQDRITIELQHDGTHDVTITGAYATTGGLALEAITDVLAYLVRTQRSAGAF</sequence>
<name>A0ABY4VNX5_9BURK</name>
<evidence type="ECO:0000313" key="2">
    <source>
        <dbReference type="Proteomes" id="UP001056648"/>
    </source>
</evidence>
<dbReference type="Proteomes" id="UP001056648">
    <property type="component" value="Chromosome 2"/>
</dbReference>
<proteinExistence type="predicted"/>
<accession>A0ABY4VNX5</accession>
<evidence type="ECO:0000313" key="1">
    <source>
        <dbReference type="EMBL" id="USE78939.1"/>
    </source>
</evidence>
<protein>
    <recommendedName>
        <fullName evidence="3">2-isopropylmalate synthase LeuA allosteric (dimerisation) domain-containing protein</fullName>
    </recommendedName>
</protein>